<evidence type="ECO:0000256" key="4">
    <source>
        <dbReference type="ARBA" id="ARBA00023136"/>
    </source>
</evidence>
<name>A0A8T9CN12_9HELO</name>
<dbReference type="OrthoDB" id="2587356at2759"/>
<dbReference type="EMBL" id="QGMK01000121">
    <property type="protein sequence ID" value="TVY84073.1"/>
    <property type="molecule type" value="Genomic_DNA"/>
</dbReference>
<dbReference type="PANTHER" id="PTHR23501">
    <property type="entry name" value="MAJOR FACILITATOR SUPERFAMILY"/>
    <property type="match status" value="1"/>
</dbReference>
<evidence type="ECO:0000256" key="1">
    <source>
        <dbReference type="ARBA" id="ARBA00004141"/>
    </source>
</evidence>
<accession>A0A8T9CN12</accession>
<evidence type="ECO:0000313" key="6">
    <source>
        <dbReference type="EMBL" id="TVY84073.1"/>
    </source>
</evidence>
<organism evidence="6 7">
    <name type="scientific">Lachnellula suecica</name>
    <dbReference type="NCBI Taxonomy" id="602035"/>
    <lineage>
        <taxon>Eukaryota</taxon>
        <taxon>Fungi</taxon>
        <taxon>Dikarya</taxon>
        <taxon>Ascomycota</taxon>
        <taxon>Pezizomycotina</taxon>
        <taxon>Leotiomycetes</taxon>
        <taxon>Helotiales</taxon>
        <taxon>Lachnaceae</taxon>
        <taxon>Lachnellula</taxon>
    </lineage>
</organism>
<dbReference type="AlphaFoldDB" id="A0A8T9CN12"/>
<reference evidence="6 7" key="1">
    <citation type="submission" date="2018-05" db="EMBL/GenBank/DDBJ databases">
        <title>Genome sequencing and assembly of the regulated plant pathogen Lachnellula willkommii and related sister species for the development of diagnostic species identification markers.</title>
        <authorList>
            <person name="Giroux E."/>
            <person name="Bilodeau G."/>
        </authorList>
    </citation>
    <scope>NUCLEOTIDE SEQUENCE [LARGE SCALE GENOMIC DNA]</scope>
    <source>
        <strain evidence="6 7">CBS 268.59</strain>
    </source>
</reference>
<comment type="subcellular location">
    <subcellularLocation>
        <location evidence="1">Membrane</location>
        <topology evidence="1">Multi-pass membrane protein</topology>
    </subcellularLocation>
</comment>
<comment type="caution">
    <text evidence="6">The sequence shown here is derived from an EMBL/GenBank/DDBJ whole genome shotgun (WGS) entry which is preliminary data.</text>
</comment>
<evidence type="ECO:0000256" key="5">
    <source>
        <dbReference type="SAM" id="Phobius"/>
    </source>
</evidence>
<dbReference type="PANTHER" id="PTHR23501:SF195">
    <property type="entry name" value="PEP5"/>
    <property type="match status" value="1"/>
</dbReference>
<dbReference type="GO" id="GO:0022857">
    <property type="term" value="F:transmembrane transporter activity"/>
    <property type="evidence" value="ECO:0007669"/>
    <property type="project" value="TreeGrafter"/>
</dbReference>
<feature type="transmembrane region" description="Helical" evidence="5">
    <location>
        <begin position="12"/>
        <end position="31"/>
    </location>
</feature>
<keyword evidence="2 5" id="KW-0812">Transmembrane</keyword>
<protein>
    <submittedName>
        <fullName evidence="6">Uncharacterized protein</fullName>
    </submittedName>
</protein>
<gene>
    <name evidence="6" type="ORF">LSUE1_G000817</name>
</gene>
<dbReference type="Proteomes" id="UP000469558">
    <property type="component" value="Unassembled WGS sequence"/>
</dbReference>
<sequence length="104" mass="11341">MSWKDVAWACDPIGSFLYVTSATLMLISLDWAGGTYPWHDKHVVAPLTIGLVTLVAFAAYEWKGREDGLFAHVFFRGGPNFGLSVFAFAVEGYAAPQGIQQALT</sequence>
<dbReference type="GO" id="GO:0005886">
    <property type="term" value="C:plasma membrane"/>
    <property type="evidence" value="ECO:0007669"/>
    <property type="project" value="TreeGrafter"/>
</dbReference>
<evidence type="ECO:0000313" key="7">
    <source>
        <dbReference type="Proteomes" id="UP000469558"/>
    </source>
</evidence>
<evidence type="ECO:0000256" key="2">
    <source>
        <dbReference type="ARBA" id="ARBA00022692"/>
    </source>
</evidence>
<keyword evidence="7" id="KW-1185">Reference proteome</keyword>
<keyword evidence="4 5" id="KW-0472">Membrane</keyword>
<proteinExistence type="predicted"/>
<keyword evidence="3 5" id="KW-1133">Transmembrane helix</keyword>
<feature type="transmembrane region" description="Helical" evidence="5">
    <location>
        <begin position="43"/>
        <end position="60"/>
    </location>
</feature>
<evidence type="ECO:0000256" key="3">
    <source>
        <dbReference type="ARBA" id="ARBA00022989"/>
    </source>
</evidence>